<sequence length="145" mass="15520">MSEAESTINEPISDDVSFDVEVRVAATPQHLSAIRAVAADLAMRADFDLDAIADLKLAVDEACSTLVMHAASGTELSCAFRCTPDEIAVRAVVPSADGTPPRRDTFSWRVLSTLADFVTASVSRDGTPTRVRIDLVKKRTTVVNA</sequence>
<dbReference type="AlphaFoldDB" id="A0A4D4J1I9"/>
<evidence type="ECO:0000313" key="2">
    <source>
        <dbReference type="EMBL" id="GDY28658.1"/>
    </source>
</evidence>
<evidence type="ECO:0000313" key="3">
    <source>
        <dbReference type="Proteomes" id="UP000298860"/>
    </source>
</evidence>
<accession>A0A4D4J1I9</accession>
<dbReference type="InterPro" id="IPR036890">
    <property type="entry name" value="HATPase_C_sf"/>
</dbReference>
<gene>
    <name evidence="2" type="ORF">GTS_02910</name>
</gene>
<dbReference type="Proteomes" id="UP000298860">
    <property type="component" value="Unassembled WGS sequence"/>
</dbReference>
<dbReference type="Pfam" id="PF13581">
    <property type="entry name" value="HATPase_c_2"/>
    <property type="match status" value="1"/>
</dbReference>
<name>A0A4D4J1I9_9PSEU</name>
<dbReference type="EMBL" id="BJFL01000001">
    <property type="protein sequence ID" value="GDY28658.1"/>
    <property type="molecule type" value="Genomic_DNA"/>
</dbReference>
<organism evidence="2 3">
    <name type="scientific">Gandjariella thermophila</name>
    <dbReference type="NCBI Taxonomy" id="1931992"/>
    <lineage>
        <taxon>Bacteria</taxon>
        <taxon>Bacillati</taxon>
        <taxon>Actinomycetota</taxon>
        <taxon>Actinomycetes</taxon>
        <taxon>Pseudonocardiales</taxon>
        <taxon>Pseudonocardiaceae</taxon>
        <taxon>Gandjariella</taxon>
    </lineage>
</organism>
<reference evidence="3" key="1">
    <citation type="submission" date="2019-04" db="EMBL/GenBank/DDBJ databases">
        <title>Draft genome sequence of Pseudonocardiaceae bacterium SL3-2-4.</title>
        <authorList>
            <person name="Ningsih F."/>
            <person name="Yokota A."/>
            <person name="Sakai Y."/>
            <person name="Nanatani K."/>
            <person name="Yabe S."/>
            <person name="Oetari A."/>
            <person name="Sjamsuridzal W."/>
        </authorList>
    </citation>
    <scope>NUCLEOTIDE SEQUENCE [LARGE SCALE GENOMIC DNA]</scope>
    <source>
        <strain evidence="3">SL3-2-4</strain>
    </source>
</reference>
<dbReference type="InterPro" id="IPR003594">
    <property type="entry name" value="HATPase_dom"/>
</dbReference>
<evidence type="ECO:0000259" key="1">
    <source>
        <dbReference type="Pfam" id="PF13581"/>
    </source>
</evidence>
<feature type="domain" description="Histidine kinase/HSP90-like ATPase" evidence="1">
    <location>
        <begin position="25"/>
        <end position="93"/>
    </location>
</feature>
<proteinExistence type="predicted"/>
<dbReference type="RefSeq" id="WP_137811851.1">
    <property type="nucleotide sequence ID" value="NZ_BJFL01000001.1"/>
</dbReference>
<protein>
    <submittedName>
        <fullName evidence="2">Anti-sigma regulatory factor</fullName>
    </submittedName>
</protein>
<dbReference type="Gene3D" id="3.30.565.10">
    <property type="entry name" value="Histidine kinase-like ATPase, C-terminal domain"/>
    <property type="match status" value="1"/>
</dbReference>
<dbReference type="OrthoDB" id="3694612at2"/>
<comment type="caution">
    <text evidence="2">The sequence shown here is derived from an EMBL/GenBank/DDBJ whole genome shotgun (WGS) entry which is preliminary data.</text>
</comment>
<keyword evidence="3" id="KW-1185">Reference proteome</keyword>